<dbReference type="Proteomes" id="UP001161160">
    <property type="component" value="Unassembled WGS sequence"/>
</dbReference>
<evidence type="ECO:0000313" key="2">
    <source>
        <dbReference type="EMBL" id="MDH6504700.1"/>
    </source>
</evidence>
<comment type="caution">
    <text evidence="2">The sequence shown here is derived from an EMBL/GenBank/DDBJ whole genome shotgun (WGS) entry which is preliminary data.</text>
</comment>
<dbReference type="RefSeq" id="WP_076023056.1">
    <property type="nucleotide sequence ID" value="NZ_JAQFIK010000001.1"/>
</dbReference>
<evidence type="ECO:0000256" key="1">
    <source>
        <dbReference type="SAM" id="SignalP"/>
    </source>
</evidence>
<feature type="chain" id="PRO_5041448204" evidence="1">
    <location>
        <begin position="28"/>
        <end position="140"/>
    </location>
</feature>
<gene>
    <name evidence="2" type="ORF">M2127_002026</name>
</gene>
<dbReference type="EMBL" id="JARXYA010000011">
    <property type="protein sequence ID" value="MDH6504700.1"/>
    <property type="molecule type" value="Genomic_DNA"/>
</dbReference>
<organism evidence="2 3">
    <name type="scientific">Polynucleobacter sphagniphilus</name>
    <dbReference type="NCBI Taxonomy" id="1743169"/>
    <lineage>
        <taxon>Bacteria</taxon>
        <taxon>Pseudomonadati</taxon>
        <taxon>Pseudomonadota</taxon>
        <taxon>Betaproteobacteria</taxon>
        <taxon>Burkholderiales</taxon>
        <taxon>Burkholderiaceae</taxon>
        <taxon>Polynucleobacter</taxon>
    </lineage>
</organism>
<accession>A0AA43S5U7</accession>
<proteinExistence type="predicted"/>
<reference evidence="2" key="1">
    <citation type="submission" date="2023-04" db="EMBL/GenBank/DDBJ databases">
        <title>Genome Encyclopedia of Bacteria and Archaea VI: Functional Genomics of Type Strains.</title>
        <authorList>
            <person name="Whitman W."/>
        </authorList>
    </citation>
    <scope>NUCLEOTIDE SEQUENCE</scope>
    <source>
        <strain evidence="2">Enz.4-51</strain>
    </source>
</reference>
<keyword evidence="1" id="KW-0732">Signal</keyword>
<sequence>MQSKRLFSLLMLAGLLMASLSPLLVNAKGAPVSLNLSKNFRNLIIQGERSEIVACMVASNRYFKNAPDFAEMRWLDSTSQTALMHEKEVDHHLTRIIALHAEAIPNTNTFFKPWTPVKIECIQVDEGDPQVKVAVAIEAK</sequence>
<evidence type="ECO:0000313" key="3">
    <source>
        <dbReference type="Proteomes" id="UP001161160"/>
    </source>
</evidence>
<protein>
    <submittedName>
        <fullName evidence="2">Uncharacterized protein</fullName>
    </submittedName>
</protein>
<dbReference type="AlphaFoldDB" id="A0AA43S5U7"/>
<keyword evidence="3" id="KW-1185">Reference proteome</keyword>
<feature type="signal peptide" evidence="1">
    <location>
        <begin position="1"/>
        <end position="27"/>
    </location>
</feature>
<name>A0AA43S5U7_9BURK</name>